<dbReference type="Gene3D" id="3.90.550.10">
    <property type="entry name" value="Spore Coat Polysaccharide Biosynthesis Protein SpsA, Chain A"/>
    <property type="match status" value="1"/>
</dbReference>
<sequence length="482" mass="56816">MNQIHQDLTVVIHYTGLNYKIVENFLNNSLPSLQENGLEILLVFKQKEILPLISTYIKSFPFYNWKLLHASLENGSEIYELALKFCSFNRYIFLDATYLLKPSILSEFLKLNFFYSASIIIGEVSSPFANFNQNPYQKDPIIFFLGNYDLLRTMKCNNVLIPSLTQVDSIRLMQHDGAKIMVVKNAFETLIDNSVKEDNCEKYNENKTGITWYYDYQEKNYLRAAALNYFKSFDYFHLKSERIFNEKFNILAVASIHNEKKHLKDFLNNLSQNCDAIIILDDGSNDGSYEQINEEKVILKVKKQRNGFDDLENRNTLLKLSFFFNVDWILFMDADERICNKFESLESLTHEETPTAYLINFINLWDSPEFFRQDMEGERNNVKGIYQRYRLFKNIGYTQIKLGDNRKLHFPTVPYFNNSRNSRVLIYHLGVMNLSDRLIKYNFYKQDGHCVTRNNYHYLLDQQPILKSVDSLTTEDLQADKI</sequence>
<proteinExistence type="predicted"/>
<gene>
    <name evidence="2" type="ORF">DHW03_15030</name>
</gene>
<dbReference type="EMBL" id="QGNZ01000004">
    <property type="protein sequence ID" value="PWS26110.1"/>
    <property type="molecule type" value="Genomic_DNA"/>
</dbReference>
<organism evidence="2 3">
    <name type="scientific">Pedobacter yonginense</name>
    <dbReference type="NCBI Taxonomy" id="651869"/>
    <lineage>
        <taxon>Bacteria</taxon>
        <taxon>Pseudomonadati</taxon>
        <taxon>Bacteroidota</taxon>
        <taxon>Sphingobacteriia</taxon>
        <taxon>Sphingobacteriales</taxon>
        <taxon>Sphingobacteriaceae</taxon>
        <taxon>Pedobacter</taxon>
    </lineage>
</organism>
<dbReference type="RefSeq" id="WP_109926675.1">
    <property type="nucleotide sequence ID" value="NZ_QGNZ01000004.1"/>
</dbReference>
<dbReference type="AlphaFoldDB" id="A0A317EH19"/>
<evidence type="ECO:0000259" key="1">
    <source>
        <dbReference type="Pfam" id="PF00535"/>
    </source>
</evidence>
<dbReference type="OrthoDB" id="9815923at2"/>
<evidence type="ECO:0000313" key="2">
    <source>
        <dbReference type="EMBL" id="PWS26110.1"/>
    </source>
</evidence>
<dbReference type="InterPro" id="IPR029044">
    <property type="entry name" value="Nucleotide-diphossugar_trans"/>
</dbReference>
<dbReference type="SUPFAM" id="SSF53448">
    <property type="entry name" value="Nucleotide-diphospho-sugar transferases"/>
    <property type="match status" value="1"/>
</dbReference>
<keyword evidence="3" id="KW-1185">Reference proteome</keyword>
<reference evidence="2 3" key="1">
    <citation type="submission" date="2018-05" db="EMBL/GenBank/DDBJ databases">
        <title>Pedobacter paludis sp. nov., isolated from wetland soil.</title>
        <authorList>
            <person name="Zhang Y."/>
            <person name="Wang G."/>
        </authorList>
    </citation>
    <scope>NUCLEOTIDE SEQUENCE [LARGE SCALE GENOMIC DNA]</scope>
    <source>
        <strain evidence="2 3">KCTC22721</strain>
    </source>
</reference>
<evidence type="ECO:0000313" key="3">
    <source>
        <dbReference type="Proteomes" id="UP000245379"/>
    </source>
</evidence>
<feature type="domain" description="Glycosyltransferase 2-like" evidence="1">
    <location>
        <begin position="255"/>
        <end position="336"/>
    </location>
</feature>
<name>A0A317EH19_9SPHI</name>
<dbReference type="Proteomes" id="UP000245379">
    <property type="component" value="Unassembled WGS sequence"/>
</dbReference>
<dbReference type="Pfam" id="PF00535">
    <property type="entry name" value="Glycos_transf_2"/>
    <property type="match status" value="1"/>
</dbReference>
<comment type="caution">
    <text evidence="2">The sequence shown here is derived from an EMBL/GenBank/DDBJ whole genome shotgun (WGS) entry which is preliminary data.</text>
</comment>
<dbReference type="InterPro" id="IPR001173">
    <property type="entry name" value="Glyco_trans_2-like"/>
</dbReference>
<accession>A0A317EH19</accession>
<protein>
    <recommendedName>
        <fullName evidence="1">Glycosyltransferase 2-like domain-containing protein</fullName>
    </recommendedName>
</protein>